<dbReference type="SUPFAM" id="SSF69000">
    <property type="entry name" value="FAD-dependent thiol oxidase"/>
    <property type="match status" value="1"/>
</dbReference>
<dbReference type="InterPro" id="IPR039799">
    <property type="entry name" value="ALR/ERV"/>
</dbReference>
<dbReference type="InterPro" id="IPR017905">
    <property type="entry name" value="ERV/ALR_sulphydryl_oxidase"/>
</dbReference>
<feature type="compositionally biased region" description="Polar residues" evidence="7">
    <location>
        <begin position="1"/>
        <end position="12"/>
    </location>
</feature>
<dbReference type="PROSITE" id="PS51324">
    <property type="entry name" value="ERV_ALR"/>
    <property type="match status" value="1"/>
</dbReference>
<feature type="domain" description="ERV/ALR sulfhydryl oxidase" evidence="8">
    <location>
        <begin position="21"/>
        <end position="121"/>
    </location>
</feature>
<dbReference type="Gene3D" id="1.20.120.310">
    <property type="entry name" value="ERV/ALR sulfhydryl oxidase domain"/>
    <property type="match status" value="1"/>
</dbReference>
<dbReference type="PANTHER" id="PTHR12645:SF0">
    <property type="entry name" value="FAD-LINKED SULFHYDRYL OXIDASE ALR"/>
    <property type="match status" value="1"/>
</dbReference>
<feature type="compositionally biased region" description="Basic and acidic residues" evidence="7">
    <location>
        <begin position="14"/>
        <end position="25"/>
    </location>
</feature>
<dbReference type="Proteomes" id="UP001164746">
    <property type="component" value="Chromosome 2"/>
</dbReference>
<feature type="non-terminal residue" evidence="9">
    <location>
        <position position="1"/>
    </location>
</feature>
<evidence type="ECO:0000259" key="8">
    <source>
        <dbReference type="PROSITE" id="PS51324"/>
    </source>
</evidence>
<evidence type="ECO:0000256" key="7">
    <source>
        <dbReference type="SAM" id="MobiDB-lite"/>
    </source>
</evidence>
<keyword evidence="4 6" id="KW-0560">Oxidoreductase</keyword>
<dbReference type="InterPro" id="IPR036774">
    <property type="entry name" value="ERV/ALR_sulphydryl_oxid_sf"/>
</dbReference>
<keyword evidence="10" id="KW-1185">Reference proteome</keyword>
<organism evidence="9 10">
    <name type="scientific">Mya arenaria</name>
    <name type="common">Soft-shell clam</name>
    <dbReference type="NCBI Taxonomy" id="6604"/>
    <lineage>
        <taxon>Eukaryota</taxon>
        <taxon>Metazoa</taxon>
        <taxon>Spiralia</taxon>
        <taxon>Lophotrochozoa</taxon>
        <taxon>Mollusca</taxon>
        <taxon>Bivalvia</taxon>
        <taxon>Autobranchia</taxon>
        <taxon>Heteroconchia</taxon>
        <taxon>Euheterodonta</taxon>
        <taxon>Imparidentia</taxon>
        <taxon>Neoheterodontei</taxon>
        <taxon>Myida</taxon>
        <taxon>Myoidea</taxon>
        <taxon>Myidae</taxon>
        <taxon>Mya</taxon>
    </lineage>
</organism>
<feature type="non-terminal residue" evidence="9">
    <location>
        <position position="129"/>
    </location>
</feature>
<name>A0ABY7DH20_MYAAR</name>
<keyword evidence="3 6" id="KW-0274">FAD</keyword>
<evidence type="ECO:0000256" key="3">
    <source>
        <dbReference type="ARBA" id="ARBA00022827"/>
    </source>
</evidence>
<accession>A0ABY7DH20</accession>
<evidence type="ECO:0000313" key="9">
    <source>
        <dbReference type="EMBL" id="WAQ96002.1"/>
    </source>
</evidence>
<comment type="cofactor">
    <cofactor evidence="1 6">
        <name>FAD</name>
        <dbReference type="ChEBI" id="CHEBI:57692"/>
    </cofactor>
</comment>
<dbReference type="EMBL" id="CP111013">
    <property type="protein sequence ID" value="WAQ96002.1"/>
    <property type="molecule type" value="Genomic_DNA"/>
</dbReference>
<keyword evidence="5" id="KW-1015">Disulfide bond</keyword>
<feature type="region of interest" description="Disordered" evidence="7">
    <location>
        <begin position="1"/>
        <end position="25"/>
    </location>
</feature>
<evidence type="ECO:0000313" key="10">
    <source>
        <dbReference type="Proteomes" id="UP001164746"/>
    </source>
</evidence>
<dbReference type="PANTHER" id="PTHR12645">
    <property type="entry name" value="ALR/ERV"/>
    <property type="match status" value="1"/>
</dbReference>
<proteinExistence type="predicted"/>
<sequence length="129" mass="15019">QENSGTPSNSETCDPGHSHSCPLDKDELGRRTWSFLHTMAAYYPNQPSSEQQTDMKDMMYLFGKFYPCDFCAKDFRKSIKKDSPDTKSQQAFSQWMCRMHNEVNEKLGKPKFDCSLVNERWRDGWKDGS</sequence>
<dbReference type="Pfam" id="PF04777">
    <property type="entry name" value="Evr1_Alr"/>
    <property type="match status" value="1"/>
</dbReference>
<gene>
    <name evidence="9" type="ORF">MAR_028692</name>
</gene>
<protein>
    <recommendedName>
        <fullName evidence="6">Sulfhydryl oxidase</fullName>
        <ecNumber evidence="6">1.8.3.2</ecNumber>
    </recommendedName>
</protein>
<dbReference type="EC" id="1.8.3.2" evidence="6"/>
<evidence type="ECO:0000256" key="2">
    <source>
        <dbReference type="ARBA" id="ARBA00022630"/>
    </source>
</evidence>
<evidence type="ECO:0000256" key="5">
    <source>
        <dbReference type="ARBA" id="ARBA00023157"/>
    </source>
</evidence>
<evidence type="ECO:0000256" key="1">
    <source>
        <dbReference type="ARBA" id="ARBA00001974"/>
    </source>
</evidence>
<evidence type="ECO:0000256" key="4">
    <source>
        <dbReference type="ARBA" id="ARBA00023002"/>
    </source>
</evidence>
<keyword evidence="2 6" id="KW-0285">Flavoprotein</keyword>
<comment type="catalytic activity">
    <reaction evidence="6">
        <text>2 R'C(R)SH + O2 = R'C(R)S-S(R)CR' + H2O2</text>
        <dbReference type="Rhea" id="RHEA:17357"/>
        <dbReference type="ChEBI" id="CHEBI:15379"/>
        <dbReference type="ChEBI" id="CHEBI:16240"/>
        <dbReference type="ChEBI" id="CHEBI:16520"/>
        <dbReference type="ChEBI" id="CHEBI:17412"/>
        <dbReference type="EC" id="1.8.3.2"/>
    </reaction>
</comment>
<reference evidence="9" key="1">
    <citation type="submission" date="2022-11" db="EMBL/GenBank/DDBJ databases">
        <title>Centuries of genome instability and evolution in soft-shell clam transmissible cancer (bioRxiv).</title>
        <authorList>
            <person name="Hart S.F.M."/>
            <person name="Yonemitsu M.A."/>
            <person name="Giersch R.M."/>
            <person name="Beal B.F."/>
            <person name="Arriagada G."/>
            <person name="Davis B.W."/>
            <person name="Ostrander E.A."/>
            <person name="Goff S.P."/>
            <person name="Metzger M.J."/>
        </authorList>
    </citation>
    <scope>NUCLEOTIDE SEQUENCE</scope>
    <source>
        <strain evidence="9">MELC-2E11</strain>
        <tissue evidence="9">Siphon/mantle</tissue>
    </source>
</reference>
<evidence type="ECO:0000256" key="6">
    <source>
        <dbReference type="RuleBase" id="RU371123"/>
    </source>
</evidence>